<comment type="caution">
    <text evidence="2">The sequence shown here is derived from an EMBL/GenBank/DDBJ whole genome shotgun (WGS) entry which is preliminary data.</text>
</comment>
<proteinExistence type="predicted"/>
<evidence type="ECO:0000313" key="2">
    <source>
        <dbReference type="EMBL" id="MBB3889414.1"/>
    </source>
</evidence>
<name>A0A839ZTV5_9CAUL</name>
<organism evidence="2 3">
    <name type="scientific">Phenylobacterium haematophilum</name>
    <dbReference type="NCBI Taxonomy" id="98513"/>
    <lineage>
        <taxon>Bacteria</taxon>
        <taxon>Pseudomonadati</taxon>
        <taxon>Pseudomonadota</taxon>
        <taxon>Alphaproteobacteria</taxon>
        <taxon>Caulobacterales</taxon>
        <taxon>Caulobacteraceae</taxon>
        <taxon>Phenylobacterium</taxon>
    </lineage>
</organism>
<dbReference type="Proteomes" id="UP000530564">
    <property type="component" value="Unassembled WGS sequence"/>
</dbReference>
<feature type="compositionally biased region" description="Basic and acidic residues" evidence="1">
    <location>
        <begin position="35"/>
        <end position="60"/>
    </location>
</feature>
<reference evidence="2 3" key="1">
    <citation type="submission" date="2020-08" db="EMBL/GenBank/DDBJ databases">
        <title>Genomic Encyclopedia of Type Strains, Phase IV (KMG-IV): sequencing the most valuable type-strain genomes for metagenomic binning, comparative biology and taxonomic classification.</title>
        <authorList>
            <person name="Goeker M."/>
        </authorList>
    </citation>
    <scope>NUCLEOTIDE SEQUENCE [LARGE SCALE GENOMIC DNA]</scope>
    <source>
        <strain evidence="2 3">DSM 21793</strain>
    </source>
</reference>
<dbReference type="EMBL" id="JACIDK010000001">
    <property type="protein sequence ID" value="MBB3889414.1"/>
    <property type="molecule type" value="Genomic_DNA"/>
</dbReference>
<keyword evidence="3" id="KW-1185">Reference proteome</keyword>
<accession>A0A839ZTV5</accession>
<dbReference type="Pfam" id="PF13770">
    <property type="entry name" value="DUF4169"/>
    <property type="match status" value="1"/>
</dbReference>
<dbReference type="RefSeq" id="WP_183769426.1">
    <property type="nucleotide sequence ID" value="NZ_JACIDK010000001.1"/>
</dbReference>
<dbReference type="InterPro" id="IPR025227">
    <property type="entry name" value="DUF4169"/>
</dbReference>
<feature type="region of interest" description="Disordered" evidence="1">
    <location>
        <begin position="1"/>
        <end position="60"/>
    </location>
</feature>
<gene>
    <name evidence="2" type="ORF">GGQ61_000111</name>
</gene>
<evidence type="ECO:0000313" key="3">
    <source>
        <dbReference type="Proteomes" id="UP000530564"/>
    </source>
</evidence>
<evidence type="ECO:0000256" key="1">
    <source>
        <dbReference type="SAM" id="MobiDB-lite"/>
    </source>
</evidence>
<feature type="compositionally biased region" description="Basic and acidic residues" evidence="1">
    <location>
        <begin position="14"/>
        <end position="28"/>
    </location>
</feature>
<sequence>MSNVVNLNKARKARERERERDQAQENRVRFGRTKNAKDVAKAETKKAEQALDGAKLDKPE</sequence>
<dbReference type="AlphaFoldDB" id="A0A839ZTV5"/>
<protein>
    <recommendedName>
        <fullName evidence="4">DUF4169 domain-containing protein</fullName>
    </recommendedName>
</protein>
<evidence type="ECO:0008006" key="4">
    <source>
        <dbReference type="Google" id="ProtNLM"/>
    </source>
</evidence>